<keyword evidence="3" id="KW-1185">Reference proteome</keyword>
<name>A0A7J9EMU0_9ROSI</name>
<comment type="caution">
    <text evidence="2">The sequence shown here is derived from an EMBL/GenBank/DDBJ whole genome shotgun (WGS) entry which is preliminary data.</text>
</comment>
<evidence type="ECO:0000256" key="1">
    <source>
        <dbReference type="SAM" id="SignalP"/>
    </source>
</evidence>
<protein>
    <submittedName>
        <fullName evidence="2">Uncharacterized protein</fullName>
    </submittedName>
</protein>
<sequence>MLASGIILFLLNLPPASLAKLSALGLVAKLLLLSLLKLRLQMTTTTWIYSVMRQRRIRRLQRRGKLQRSQLRRKKVESPLFSWMLNHGMMRLI</sequence>
<evidence type="ECO:0000313" key="2">
    <source>
        <dbReference type="EMBL" id="MBA0774343.1"/>
    </source>
</evidence>
<dbReference type="EMBL" id="JABEZW010000009">
    <property type="protein sequence ID" value="MBA0774343.1"/>
    <property type="molecule type" value="Genomic_DNA"/>
</dbReference>
<accession>A0A7J9EMU0</accession>
<keyword evidence="1" id="KW-0732">Signal</keyword>
<proteinExistence type="predicted"/>
<feature type="chain" id="PRO_5029585026" evidence="1">
    <location>
        <begin position="20"/>
        <end position="93"/>
    </location>
</feature>
<dbReference type="AlphaFoldDB" id="A0A7J9EMU0"/>
<feature type="signal peptide" evidence="1">
    <location>
        <begin position="1"/>
        <end position="19"/>
    </location>
</feature>
<reference evidence="2 3" key="1">
    <citation type="journal article" date="2019" name="Genome Biol. Evol.">
        <title>Insights into the evolution of the New World diploid cottons (Gossypium, subgenus Houzingenia) based on genome sequencing.</title>
        <authorList>
            <person name="Grover C.E."/>
            <person name="Arick M.A. 2nd"/>
            <person name="Thrash A."/>
            <person name="Conover J.L."/>
            <person name="Sanders W.S."/>
            <person name="Peterson D.G."/>
            <person name="Frelichowski J.E."/>
            <person name="Scheffler J.A."/>
            <person name="Scheffler B.E."/>
            <person name="Wendel J.F."/>
        </authorList>
    </citation>
    <scope>NUCLEOTIDE SEQUENCE [LARGE SCALE GENOMIC DNA]</scope>
    <source>
        <strain evidence="2">8</strain>
        <tissue evidence="2">Leaf</tissue>
    </source>
</reference>
<evidence type="ECO:0000313" key="3">
    <source>
        <dbReference type="Proteomes" id="UP000593568"/>
    </source>
</evidence>
<dbReference type="Proteomes" id="UP000593568">
    <property type="component" value="Unassembled WGS sequence"/>
</dbReference>
<organism evidence="2 3">
    <name type="scientific">Gossypium trilobum</name>
    <dbReference type="NCBI Taxonomy" id="34281"/>
    <lineage>
        <taxon>Eukaryota</taxon>
        <taxon>Viridiplantae</taxon>
        <taxon>Streptophyta</taxon>
        <taxon>Embryophyta</taxon>
        <taxon>Tracheophyta</taxon>
        <taxon>Spermatophyta</taxon>
        <taxon>Magnoliopsida</taxon>
        <taxon>eudicotyledons</taxon>
        <taxon>Gunneridae</taxon>
        <taxon>Pentapetalae</taxon>
        <taxon>rosids</taxon>
        <taxon>malvids</taxon>
        <taxon>Malvales</taxon>
        <taxon>Malvaceae</taxon>
        <taxon>Malvoideae</taxon>
        <taxon>Gossypium</taxon>
    </lineage>
</organism>
<gene>
    <name evidence="2" type="ORF">Gotri_009560</name>
</gene>